<evidence type="ECO:0000313" key="1">
    <source>
        <dbReference type="EMBL" id="CEE00178.1"/>
    </source>
</evidence>
<evidence type="ECO:0000313" key="2">
    <source>
        <dbReference type="Proteomes" id="UP000040576"/>
    </source>
</evidence>
<reference evidence="1 2" key="1">
    <citation type="submission" date="2014-07" db="EMBL/GenBank/DDBJ databases">
        <authorList>
            <person name="Wibberg Daniel"/>
        </authorList>
    </citation>
    <scope>NUCLEOTIDE SEQUENCE [LARGE SCALE GENOMIC DNA]</scope>
</reference>
<keyword evidence="2" id="KW-1185">Reference proteome</keyword>
<protein>
    <recommendedName>
        <fullName evidence="3">DUF4901 domain-containing protein</fullName>
    </recommendedName>
</protein>
<dbReference type="AlphaFoldDB" id="A0A090IUQ1"/>
<evidence type="ECO:0008006" key="3">
    <source>
        <dbReference type="Google" id="ProtNLM"/>
    </source>
</evidence>
<dbReference type="EMBL" id="CCRF01000010">
    <property type="protein sequence ID" value="CEE00178.1"/>
    <property type="molecule type" value="Genomic_DNA"/>
</dbReference>
<dbReference type="Proteomes" id="UP000040576">
    <property type="component" value="Unassembled WGS sequence"/>
</dbReference>
<sequence length="423" mass="49346">MDSQLKELIDLAKTTFGLNHYYLQRYEFYRSVNTINETVYTLSMEWFPNHITVHEDDETNPNGAAGIEINVKSRKFTRAIFAGGISYAEDGVKFSHLNMEAIIKWIEDKTGLMYGIQFQLKREQEGELTFMACLDGVDVSPPGYIDIKFNEEGKLTLFSINGQFPSKEPVKEENYSLSLDQLEDLKMEQLKLIEYPSYEQKKLYPIYGLEEIFVTNDGGATIPFEFFADERYFLTMEQTIFWDEPINEPFQAKEIKWIEDILAEQAFSCEPSPDSFPITGEEQEKCIKAVTDFLRQEYPSDSGNWVLKHLYRDKGYIHATLKAVKQEYQVFQRKIKVWIDPKSFQAVNYMDSELMLKPLDDFQRPDKVTISKEEAFEKLRDLFELKPYYVYDFKQKQYVLCGKLDCKYGVNAANGEVIALDDL</sequence>
<organism evidence="1 2">
    <name type="scientific">Caldibacillus thermoamylovorans</name>
    <dbReference type="NCBI Taxonomy" id="35841"/>
    <lineage>
        <taxon>Bacteria</taxon>
        <taxon>Bacillati</taxon>
        <taxon>Bacillota</taxon>
        <taxon>Bacilli</taxon>
        <taxon>Bacillales</taxon>
        <taxon>Bacillaceae</taxon>
        <taxon>Caldibacillus</taxon>
    </lineage>
</organism>
<accession>A0A090IUQ1</accession>
<gene>
    <name evidence="1" type="ORF">BT1A1_0317</name>
</gene>
<proteinExistence type="predicted"/>
<name>A0A090IUQ1_9BACI</name>
<dbReference type="GeneID" id="92959473"/>
<dbReference type="RefSeq" id="WP_034767371.1">
    <property type="nucleotide sequence ID" value="NZ_CCRF01000010.1"/>
</dbReference>